<dbReference type="OMA" id="KCVATIH"/>
<evidence type="ECO:0000256" key="1">
    <source>
        <dbReference type="ARBA" id="ARBA00022737"/>
    </source>
</evidence>
<dbReference type="SMR" id="K7KPI8"/>
<evidence type="ECO:0000259" key="3">
    <source>
        <dbReference type="SMART" id="SM00322"/>
    </source>
</evidence>
<dbReference type="AlphaFoldDB" id="K7KPI8"/>
<dbReference type="eggNOG" id="KOG2190">
    <property type="taxonomic scope" value="Eukaryota"/>
</dbReference>
<dbReference type="SMART" id="SM00322">
    <property type="entry name" value="KH"/>
    <property type="match status" value="1"/>
</dbReference>
<dbReference type="Gramene" id="KRH58152">
    <property type="protein sequence ID" value="KRH58152"/>
    <property type="gene ID" value="GLYMA_05G107900"/>
</dbReference>
<dbReference type="InParanoid" id="K7KPI8"/>
<dbReference type="Pfam" id="PF00013">
    <property type="entry name" value="KH_1"/>
    <property type="match status" value="1"/>
</dbReference>
<dbReference type="Proteomes" id="UP000008827">
    <property type="component" value="Chromosome 5"/>
</dbReference>
<accession>K7KPI8</accession>
<dbReference type="PANTHER" id="PTHR10288">
    <property type="entry name" value="KH DOMAIN CONTAINING RNA BINDING PROTEIN"/>
    <property type="match status" value="1"/>
</dbReference>
<organism evidence="4">
    <name type="scientific">Glycine max</name>
    <name type="common">Soybean</name>
    <name type="synonym">Glycine hispida</name>
    <dbReference type="NCBI Taxonomy" id="3847"/>
    <lineage>
        <taxon>Eukaryota</taxon>
        <taxon>Viridiplantae</taxon>
        <taxon>Streptophyta</taxon>
        <taxon>Embryophyta</taxon>
        <taxon>Tracheophyta</taxon>
        <taxon>Spermatophyta</taxon>
        <taxon>Magnoliopsida</taxon>
        <taxon>eudicotyledons</taxon>
        <taxon>Gunneridae</taxon>
        <taxon>Pentapetalae</taxon>
        <taxon>rosids</taxon>
        <taxon>fabids</taxon>
        <taxon>Fabales</taxon>
        <taxon>Fabaceae</taxon>
        <taxon>Papilionoideae</taxon>
        <taxon>50 kb inversion clade</taxon>
        <taxon>NPAAA clade</taxon>
        <taxon>indigoferoid/millettioid clade</taxon>
        <taxon>Phaseoleae</taxon>
        <taxon>Glycine</taxon>
        <taxon>Glycine subgen. Soja</taxon>
    </lineage>
</organism>
<dbReference type="SUPFAM" id="SSF54791">
    <property type="entry name" value="Eukaryotic type KH-domain (KH-domain type I)"/>
    <property type="match status" value="1"/>
</dbReference>
<dbReference type="EMBL" id="CM000838">
    <property type="protein sequence ID" value="KRH58152.1"/>
    <property type="molecule type" value="Genomic_DNA"/>
</dbReference>
<dbReference type="GO" id="GO:0003723">
    <property type="term" value="F:RNA binding"/>
    <property type="evidence" value="ECO:0007669"/>
    <property type="project" value="UniProtKB-UniRule"/>
</dbReference>
<dbReference type="InterPro" id="IPR004087">
    <property type="entry name" value="KH_dom"/>
</dbReference>
<dbReference type="InterPro" id="IPR004088">
    <property type="entry name" value="KH_dom_type_1"/>
</dbReference>
<feature type="domain" description="K Homology" evidence="3">
    <location>
        <begin position="12"/>
        <end position="84"/>
    </location>
</feature>
<evidence type="ECO:0000313" key="4">
    <source>
        <dbReference type="EMBL" id="KRH58152.1"/>
    </source>
</evidence>
<dbReference type="HOGENOM" id="CLU_1974535_0_0_1"/>
<dbReference type="InterPro" id="IPR036612">
    <property type="entry name" value="KH_dom_type_1_sf"/>
</dbReference>
<protein>
    <recommendedName>
        <fullName evidence="3">K Homology domain-containing protein</fullName>
    </recommendedName>
</protein>
<keyword evidence="6" id="KW-1185">Reference proteome</keyword>
<reference evidence="5" key="2">
    <citation type="submission" date="2018-02" db="UniProtKB">
        <authorList>
            <consortium name="EnsemblPlants"/>
        </authorList>
    </citation>
    <scope>IDENTIFICATION</scope>
    <source>
        <strain evidence="5">Williams 82</strain>
    </source>
</reference>
<evidence type="ECO:0000256" key="2">
    <source>
        <dbReference type="PROSITE-ProRule" id="PRU00117"/>
    </source>
</evidence>
<gene>
    <name evidence="4" type="ORF">GLYMA_05G107900</name>
</gene>
<sequence length="127" mass="14039">MNESSSSLITADDTVFRYLCPVRKIGSVISRGGDIVKQLRTDTKAKIHIDDALLGCDKCVATIHSSSEEINHFDEIDDLVSLAQDELFRVHQRVIAKDAREDEDEEHVTAKLLVPSDQIGYVNAKGG</sequence>
<reference evidence="4 5" key="1">
    <citation type="journal article" date="2010" name="Nature">
        <title>Genome sequence of the palaeopolyploid soybean.</title>
        <authorList>
            <person name="Schmutz J."/>
            <person name="Cannon S.B."/>
            <person name="Schlueter J."/>
            <person name="Ma J."/>
            <person name="Mitros T."/>
            <person name="Nelson W."/>
            <person name="Hyten D.L."/>
            <person name="Song Q."/>
            <person name="Thelen J.J."/>
            <person name="Cheng J."/>
            <person name="Xu D."/>
            <person name="Hellsten U."/>
            <person name="May G.D."/>
            <person name="Yu Y."/>
            <person name="Sakurai T."/>
            <person name="Umezawa T."/>
            <person name="Bhattacharyya M.K."/>
            <person name="Sandhu D."/>
            <person name="Valliyodan B."/>
            <person name="Lindquist E."/>
            <person name="Peto M."/>
            <person name="Grant D."/>
            <person name="Shu S."/>
            <person name="Goodstein D."/>
            <person name="Barry K."/>
            <person name="Futrell-Griggs M."/>
            <person name="Abernathy B."/>
            <person name="Du J."/>
            <person name="Tian Z."/>
            <person name="Zhu L."/>
            <person name="Gill N."/>
            <person name="Joshi T."/>
            <person name="Libault M."/>
            <person name="Sethuraman A."/>
            <person name="Zhang X.-C."/>
            <person name="Shinozaki K."/>
            <person name="Nguyen H.T."/>
            <person name="Wing R.A."/>
            <person name="Cregan P."/>
            <person name="Specht J."/>
            <person name="Grimwood J."/>
            <person name="Rokhsar D."/>
            <person name="Stacey G."/>
            <person name="Shoemaker R.C."/>
            <person name="Jackson S.A."/>
        </authorList>
    </citation>
    <scope>NUCLEOTIDE SEQUENCE</scope>
    <source>
        <strain evidence="5">cv. Williams 82</strain>
        <tissue evidence="4">Callus</tissue>
    </source>
</reference>
<keyword evidence="2" id="KW-0694">RNA-binding</keyword>
<keyword evidence="1" id="KW-0677">Repeat</keyword>
<dbReference type="STRING" id="3847.K7KPI8"/>
<proteinExistence type="predicted"/>
<name>K7KPI8_SOYBN</name>
<dbReference type="Gene3D" id="3.30.310.210">
    <property type="match status" value="1"/>
</dbReference>
<dbReference type="PaxDb" id="3847-GLYMA05G22794.1"/>
<evidence type="ECO:0000313" key="5">
    <source>
        <dbReference type="EnsemblPlants" id="KRH58152"/>
    </source>
</evidence>
<evidence type="ECO:0000313" key="6">
    <source>
        <dbReference type="Proteomes" id="UP000008827"/>
    </source>
</evidence>
<dbReference type="FunCoup" id="K7KPI8">
    <property type="interactions" value="8"/>
</dbReference>
<reference evidence="4" key="3">
    <citation type="submission" date="2018-07" db="EMBL/GenBank/DDBJ databases">
        <title>WGS assembly of Glycine max.</title>
        <authorList>
            <person name="Schmutz J."/>
            <person name="Cannon S."/>
            <person name="Schlueter J."/>
            <person name="Ma J."/>
            <person name="Mitros T."/>
            <person name="Nelson W."/>
            <person name="Hyten D."/>
            <person name="Song Q."/>
            <person name="Thelen J."/>
            <person name="Cheng J."/>
            <person name="Xu D."/>
            <person name="Hellsten U."/>
            <person name="May G."/>
            <person name="Yu Y."/>
            <person name="Sakurai T."/>
            <person name="Umezawa T."/>
            <person name="Bhattacharyya M."/>
            <person name="Sandhu D."/>
            <person name="Valliyodan B."/>
            <person name="Lindquist E."/>
            <person name="Peto M."/>
            <person name="Grant D."/>
            <person name="Shu S."/>
            <person name="Goodstein D."/>
            <person name="Barry K."/>
            <person name="Futrell-Griggs M."/>
            <person name="Abernathy B."/>
            <person name="Du J."/>
            <person name="Tian Z."/>
            <person name="Zhu L."/>
            <person name="Gill N."/>
            <person name="Joshi T."/>
            <person name="Libault M."/>
            <person name="Sethuraman A."/>
            <person name="Zhang X."/>
            <person name="Shinozaki K."/>
            <person name="Nguyen H."/>
            <person name="Wing R."/>
            <person name="Cregan P."/>
            <person name="Specht J."/>
            <person name="Grimwood J."/>
            <person name="Rokhsar D."/>
            <person name="Stacey G."/>
            <person name="Shoemaker R."/>
            <person name="Jackson S."/>
        </authorList>
    </citation>
    <scope>NUCLEOTIDE SEQUENCE</scope>
    <source>
        <tissue evidence="4">Callus</tissue>
    </source>
</reference>
<dbReference type="PROSITE" id="PS50084">
    <property type="entry name" value="KH_TYPE_1"/>
    <property type="match status" value="1"/>
</dbReference>
<dbReference type="CDD" id="cd22459">
    <property type="entry name" value="KH-I_PEPPER_rpt1_like"/>
    <property type="match status" value="1"/>
</dbReference>
<dbReference type="EnsemblPlants" id="KRH58152">
    <property type="protein sequence ID" value="KRH58152"/>
    <property type="gene ID" value="GLYMA_05G107900"/>
</dbReference>